<proteinExistence type="predicted"/>
<dbReference type="PIRSF" id="PIRSF038021">
    <property type="entry name" value="UCP038021_RWDD2"/>
    <property type="match status" value="1"/>
</dbReference>
<dbReference type="InterPro" id="IPR059181">
    <property type="entry name" value="RWDD2A-B_C"/>
</dbReference>
<keyword evidence="4" id="KW-1185">Reference proteome</keyword>
<protein>
    <submittedName>
        <fullName evidence="2">RWD domain-containing protein 2B</fullName>
    </submittedName>
</protein>
<dbReference type="OMA" id="RYWIISH"/>
<sequence length="279" mass="32964">MSNVEQALTGVDEEEFEPRLIELIVISSMYPDQLFCSDLNVEKEIKKENHRFRYNDTIKAAFRIFDSEQSRRLLLEINFDLPEGYPDRKNLHFCWQIIDPDLYRLLNKVLTNKFNELIAINNLIELIPKIIEIWKENLDEVRKNSLNNSKSFDKFNEKQNQNSSTLFSRYWIFSHHIYSSLKRKSIIKICKNFHLNGFMLSGKPGFICVEGRSSDCEEFWSQIHSWNWQKISLIEATNSIDTSELLFDSFEEYSDASKLFSLLKSLNCDEIVKKYLGLN</sequence>
<dbReference type="InterPro" id="IPR017359">
    <property type="entry name" value="Phi-like"/>
</dbReference>
<evidence type="ECO:0000259" key="1">
    <source>
        <dbReference type="Pfam" id="PF06544"/>
    </source>
</evidence>
<dbReference type="EnsemblMetazoa" id="SSS_2758s_mrna">
    <property type="protein sequence ID" value="KAF7487630.1"/>
    <property type="gene ID" value="SSS_2758"/>
</dbReference>
<dbReference type="OrthoDB" id="432412at2759"/>
<dbReference type="PANTHER" id="PTHR15955">
    <property type="entry name" value="RWD DOMAIN CONTAINING PROTEIN 2"/>
    <property type="match status" value="1"/>
</dbReference>
<dbReference type="InterPro" id="IPR016135">
    <property type="entry name" value="UBQ-conjugating_enzyme/RWD"/>
</dbReference>
<evidence type="ECO:0000313" key="4">
    <source>
        <dbReference type="Proteomes" id="UP000070412"/>
    </source>
</evidence>
<dbReference type="CDD" id="cd24163">
    <property type="entry name" value="RWDD2_C"/>
    <property type="match status" value="1"/>
</dbReference>
<reference evidence="3" key="3">
    <citation type="submission" date="2022-06" db="UniProtKB">
        <authorList>
            <consortium name="EnsemblMetazoa"/>
        </authorList>
    </citation>
    <scope>IDENTIFICATION</scope>
</reference>
<dbReference type="Pfam" id="PF06544">
    <property type="entry name" value="Prp3_C"/>
    <property type="match status" value="1"/>
</dbReference>
<dbReference type="Proteomes" id="UP000070412">
    <property type="component" value="Unassembled WGS sequence"/>
</dbReference>
<accession>A0A834QZX6</accession>
<dbReference type="AlphaFoldDB" id="A0A834QZX6"/>
<dbReference type="PANTHER" id="PTHR15955:SF8">
    <property type="entry name" value="RWD DOMAIN-CONTAINING PROTEIN 2B-RELATED"/>
    <property type="match status" value="1"/>
</dbReference>
<reference evidence="2" key="2">
    <citation type="submission" date="2020-01" db="EMBL/GenBank/DDBJ databases">
        <authorList>
            <person name="Korhonen P.K.K."/>
            <person name="Guangxu M.G."/>
            <person name="Wang T.W."/>
            <person name="Stroehlein A.J.S."/>
            <person name="Young N.D."/>
            <person name="Ang C.-S.A."/>
            <person name="Fernando D.W.F."/>
            <person name="Lu H.L."/>
            <person name="Taylor S.T."/>
            <person name="Ehtesham M.E.M."/>
            <person name="Najaraj S.H.N."/>
            <person name="Harsha G.H.G."/>
            <person name="Madugundu A.M."/>
            <person name="Renuse S.R."/>
            <person name="Holt D.H."/>
            <person name="Pandey A.P."/>
            <person name="Papenfuss A.P."/>
            <person name="Gasser R.B.G."/>
            <person name="Fischer K.F."/>
        </authorList>
    </citation>
    <scope>NUCLEOTIDE SEQUENCE</scope>
    <source>
        <strain evidence="2">SSS_KF_BRIS2020</strain>
    </source>
</reference>
<dbReference type="Gene3D" id="3.10.110.10">
    <property type="entry name" value="Ubiquitin Conjugating Enzyme"/>
    <property type="match status" value="1"/>
</dbReference>
<name>A0A834QZX6_SARSC</name>
<dbReference type="EMBL" id="WVUK01000066">
    <property type="protein sequence ID" value="KAF7487630.1"/>
    <property type="molecule type" value="Genomic_DNA"/>
</dbReference>
<reference evidence="4" key="1">
    <citation type="journal article" date="2020" name="PLoS Negl. Trop. Dis.">
        <title>High-quality nuclear genome for Sarcoptes scabiei-A critical resource for a neglected parasite.</title>
        <authorList>
            <person name="Korhonen P.K."/>
            <person name="Gasser R.B."/>
            <person name="Ma G."/>
            <person name="Wang T."/>
            <person name="Stroehlein A.J."/>
            <person name="Young N.D."/>
            <person name="Ang C.S."/>
            <person name="Fernando D.D."/>
            <person name="Lu H.C."/>
            <person name="Taylor S."/>
            <person name="Reynolds S.L."/>
            <person name="Mofiz E."/>
            <person name="Najaraj S.H."/>
            <person name="Gowda H."/>
            <person name="Madugundu A."/>
            <person name="Renuse S."/>
            <person name="Holt D."/>
            <person name="Pandey A."/>
            <person name="Papenfuss A.T."/>
            <person name="Fischer K."/>
        </authorList>
    </citation>
    <scope>NUCLEOTIDE SEQUENCE [LARGE SCALE GENOMIC DNA]</scope>
</reference>
<dbReference type="InterPro" id="IPR010541">
    <property type="entry name" value="Prp3_C"/>
</dbReference>
<evidence type="ECO:0000313" key="2">
    <source>
        <dbReference type="EMBL" id="KAF7487630.1"/>
    </source>
</evidence>
<evidence type="ECO:0000313" key="3">
    <source>
        <dbReference type="EnsemblMetazoa" id="KAF7487630.1"/>
    </source>
</evidence>
<organism evidence="2">
    <name type="scientific">Sarcoptes scabiei</name>
    <name type="common">Itch mite</name>
    <name type="synonym">Acarus scabiei</name>
    <dbReference type="NCBI Taxonomy" id="52283"/>
    <lineage>
        <taxon>Eukaryota</taxon>
        <taxon>Metazoa</taxon>
        <taxon>Ecdysozoa</taxon>
        <taxon>Arthropoda</taxon>
        <taxon>Chelicerata</taxon>
        <taxon>Arachnida</taxon>
        <taxon>Acari</taxon>
        <taxon>Acariformes</taxon>
        <taxon>Sarcoptiformes</taxon>
        <taxon>Astigmata</taxon>
        <taxon>Psoroptidia</taxon>
        <taxon>Sarcoptoidea</taxon>
        <taxon>Sarcoptidae</taxon>
        <taxon>Sarcoptinae</taxon>
        <taxon>Sarcoptes</taxon>
    </lineage>
</organism>
<gene>
    <name evidence="2" type="ORF">SSS_2758</name>
</gene>
<feature type="domain" description="Small nuclear ribonucleoprotein Prp3 C-terminal" evidence="1">
    <location>
        <begin position="171"/>
        <end position="235"/>
    </location>
</feature>